<protein>
    <submittedName>
        <fullName evidence="7">Sugar O-acyltransferase, sialic acid O-acetyltransferase NeuD family</fullName>
    </submittedName>
</protein>
<evidence type="ECO:0000256" key="2">
    <source>
        <dbReference type="ARBA" id="ARBA00022737"/>
    </source>
</evidence>
<dbReference type="STRING" id="415747.SAMN03097708_02140"/>
<keyword evidence="3 7" id="KW-0012">Acyltransferase</keyword>
<dbReference type="InterPro" id="IPR050179">
    <property type="entry name" value="Trans_hexapeptide_repeat"/>
</dbReference>
<proteinExistence type="inferred from homology"/>
<dbReference type="GO" id="GO:0016746">
    <property type="term" value="F:acyltransferase activity"/>
    <property type="evidence" value="ECO:0007669"/>
    <property type="project" value="UniProtKB-KW"/>
</dbReference>
<accession>A0A1G5QHW5</accession>
<evidence type="ECO:0000256" key="4">
    <source>
        <dbReference type="PIRSR" id="PIRSR620019-2"/>
    </source>
</evidence>
<reference evidence="7 8" key="1">
    <citation type="submission" date="2016-10" db="EMBL/GenBank/DDBJ databases">
        <authorList>
            <person name="de Groot N.N."/>
        </authorList>
    </citation>
    <scope>NUCLEOTIDE SEQUENCE [LARGE SCALE GENOMIC DNA]</scope>
    <source>
        <strain evidence="7 8">HLD2</strain>
    </source>
</reference>
<evidence type="ECO:0000256" key="1">
    <source>
        <dbReference type="ARBA" id="ARBA00007274"/>
    </source>
</evidence>
<keyword evidence="7" id="KW-0808">Transferase</keyword>
<sequence>MHIQATGNVYRAKAVTGIKTVTDILMFGAGGHAAAVSDVIRDIEDFNISGVIDDSPSLQGKCLFGSTVIGGRQQLYMNGLDTMAIFLGIGDNLTRARIARSLGGREFPVLVHPTAHIGTNVSLGEGTVVMPRAIIENGARVGAHCIINNGAVVGHGSVVGDYSHVSGNAVLAGGVNLGERCLIGIGGCVLPNVAIGQDSIVSAGSVANRSAPERHYIMSPGSRIFRRFEK</sequence>
<evidence type="ECO:0000313" key="8">
    <source>
        <dbReference type="Proteomes" id="UP000199648"/>
    </source>
</evidence>
<dbReference type="Pfam" id="PF25087">
    <property type="entry name" value="GMPPB_C"/>
    <property type="match status" value="1"/>
</dbReference>
<evidence type="ECO:0000256" key="3">
    <source>
        <dbReference type="ARBA" id="ARBA00023315"/>
    </source>
</evidence>
<dbReference type="Pfam" id="PF17836">
    <property type="entry name" value="PglD_N"/>
    <property type="match status" value="1"/>
</dbReference>
<dbReference type="Gene3D" id="2.160.10.10">
    <property type="entry name" value="Hexapeptide repeat proteins"/>
    <property type="match status" value="1"/>
</dbReference>
<feature type="binding site" evidence="4">
    <location>
        <position position="185"/>
    </location>
    <ligand>
        <name>acetyl-CoA</name>
        <dbReference type="ChEBI" id="CHEBI:57288"/>
    </ligand>
</feature>
<dbReference type="NCBIfam" id="TIGR03570">
    <property type="entry name" value="NeuD_NnaD"/>
    <property type="match status" value="1"/>
</dbReference>
<feature type="binding site" evidence="4">
    <location>
        <position position="90"/>
    </location>
    <ligand>
        <name>substrate</name>
    </ligand>
</feature>
<dbReference type="InterPro" id="IPR056729">
    <property type="entry name" value="GMPPB_C"/>
</dbReference>
<dbReference type="Gene3D" id="3.40.50.20">
    <property type="match status" value="1"/>
</dbReference>
<gene>
    <name evidence="7" type="ORF">SAMN03097708_02140</name>
</gene>
<organism evidence="7 8">
    <name type="scientific">Thiohalomonas denitrificans</name>
    <dbReference type="NCBI Taxonomy" id="415747"/>
    <lineage>
        <taxon>Bacteria</taxon>
        <taxon>Pseudomonadati</taxon>
        <taxon>Pseudomonadota</taxon>
        <taxon>Gammaproteobacteria</taxon>
        <taxon>Thiohalomonadales</taxon>
        <taxon>Thiohalomonadaceae</taxon>
        <taxon>Thiohalomonas</taxon>
    </lineage>
</organism>
<feature type="binding site" evidence="4">
    <location>
        <position position="164"/>
    </location>
    <ligand>
        <name>acetyl-CoA</name>
        <dbReference type="ChEBI" id="CHEBI:57288"/>
    </ligand>
</feature>
<dbReference type="PANTHER" id="PTHR43300:SF7">
    <property type="entry name" value="UDP-N-ACETYLBACILLOSAMINE N-ACETYLTRANSFERASE"/>
    <property type="match status" value="1"/>
</dbReference>
<keyword evidence="8" id="KW-1185">Reference proteome</keyword>
<comment type="similarity">
    <text evidence="1">Belongs to the transferase hexapeptide repeat family.</text>
</comment>
<feature type="domain" description="PglD N-terminal" evidence="5">
    <location>
        <begin position="23"/>
        <end position="102"/>
    </location>
</feature>
<dbReference type="EMBL" id="FMWD01000006">
    <property type="protein sequence ID" value="SCZ61465.1"/>
    <property type="molecule type" value="Genomic_DNA"/>
</dbReference>
<dbReference type="Proteomes" id="UP000199648">
    <property type="component" value="Unassembled WGS sequence"/>
</dbReference>
<evidence type="ECO:0000259" key="6">
    <source>
        <dbReference type="Pfam" id="PF25087"/>
    </source>
</evidence>
<evidence type="ECO:0000259" key="5">
    <source>
        <dbReference type="Pfam" id="PF17836"/>
    </source>
</evidence>
<dbReference type="RefSeq" id="WP_092996605.1">
    <property type="nucleotide sequence ID" value="NZ_FMWD01000006.1"/>
</dbReference>
<dbReference type="InterPro" id="IPR011004">
    <property type="entry name" value="Trimer_LpxA-like_sf"/>
</dbReference>
<dbReference type="InterPro" id="IPR020019">
    <property type="entry name" value="AcTrfase_PglD-like"/>
</dbReference>
<name>A0A1G5QHW5_9GAMM</name>
<feature type="domain" description="Mannose-1-phosphate guanyltransferase C-terminal" evidence="6">
    <location>
        <begin position="111"/>
        <end position="198"/>
    </location>
</feature>
<dbReference type="AlphaFoldDB" id="A0A1G5QHW5"/>
<keyword evidence="2" id="KW-0677">Repeat</keyword>
<dbReference type="SUPFAM" id="SSF51161">
    <property type="entry name" value="Trimeric LpxA-like enzymes"/>
    <property type="match status" value="1"/>
</dbReference>
<evidence type="ECO:0000313" key="7">
    <source>
        <dbReference type="EMBL" id="SCZ61465.1"/>
    </source>
</evidence>
<dbReference type="PANTHER" id="PTHR43300">
    <property type="entry name" value="ACETYLTRANSFERASE"/>
    <property type="match status" value="1"/>
</dbReference>
<dbReference type="CDD" id="cd03360">
    <property type="entry name" value="LbH_AT_putative"/>
    <property type="match status" value="1"/>
</dbReference>
<dbReference type="InterPro" id="IPR041561">
    <property type="entry name" value="PglD_N"/>
</dbReference>
<dbReference type="OrthoDB" id="9794407at2"/>